<protein>
    <submittedName>
        <fullName evidence="9">Glycerol uptake facilitator protein</fullName>
    </submittedName>
</protein>
<dbReference type="InterPro" id="IPR022357">
    <property type="entry name" value="MIP_CS"/>
</dbReference>
<dbReference type="InterPro" id="IPR023271">
    <property type="entry name" value="Aquaporin-like"/>
</dbReference>
<name>A0A0R1RL34_9LACO</name>
<dbReference type="PANTHER" id="PTHR43829:SF9">
    <property type="entry name" value="AQUAPORIN-9"/>
    <property type="match status" value="1"/>
</dbReference>
<evidence type="ECO:0000256" key="7">
    <source>
        <dbReference type="RuleBase" id="RU000477"/>
    </source>
</evidence>
<dbReference type="Pfam" id="PF00230">
    <property type="entry name" value="MIP"/>
    <property type="match status" value="1"/>
</dbReference>
<organism evidence="9 10">
    <name type="scientific">Paucilactobacillus oligofermentans DSM 15707 = LMG 22743</name>
    <dbReference type="NCBI Taxonomy" id="1423778"/>
    <lineage>
        <taxon>Bacteria</taxon>
        <taxon>Bacillati</taxon>
        <taxon>Bacillota</taxon>
        <taxon>Bacilli</taxon>
        <taxon>Lactobacillales</taxon>
        <taxon>Lactobacillaceae</taxon>
        <taxon>Paucilactobacillus</taxon>
    </lineage>
</organism>
<evidence type="ECO:0000256" key="2">
    <source>
        <dbReference type="ARBA" id="ARBA00006175"/>
    </source>
</evidence>
<evidence type="ECO:0000256" key="4">
    <source>
        <dbReference type="ARBA" id="ARBA00022692"/>
    </source>
</evidence>
<dbReference type="NCBIfam" id="TIGR00861">
    <property type="entry name" value="MIP"/>
    <property type="match status" value="1"/>
</dbReference>
<dbReference type="AlphaFoldDB" id="A0A0R1RL34"/>
<comment type="similarity">
    <text evidence="2 7">Belongs to the MIP/aquaporin (TC 1.A.8) family.</text>
</comment>
<dbReference type="EMBL" id="AZFE01000003">
    <property type="protein sequence ID" value="KRL57743.1"/>
    <property type="molecule type" value="Genomic_DNA"/>
</dbReference>
<dbReference type="GO" id="GO:0015254">
    <property type="term" value="F:glycerol channel activity"/>
    <property type="evidence" value="ECO:0007669"/>
    <property type="project" value="TreeGrafter"/>
</dbReference>
<dbReference type="CDD" id="cd00333">
    <property type="entry name" value="MIP"/>
    <property type="match status" value="1"/>
</dbReference>
<evidence type="ECO:0000256" key="5">
    <source>
        <dbReference type="ARBA" id="ARBA00022989"/>
    </source>
</evidence>
<evidence type="ECO:0000256" key="8">
    <source>
        <dbReference type="SAM" id="Phobius"/>
    </source>
</evidence>
<dbReference type="InterPro" id="IPR000425">
    <property type="entry name" value="MIP"/>
</dbReference>
<sequence length="246" mass="25968">MSFDLGTKLAAEFFGTMILIIFGNGAVANMALEKTTGRHDGGWLFVALGYGFGVMIPAFMFGSISGNHLNPAVTLGFACAGLFPWNQVFGYIVAQFAGAIVGQLIIVICYWPFYKKTQNESAVLMTFATGDGADSSVNGFINETIGTLLLVFGAIGAYHGMFIKDNIDLANIAVGLLIMTLVISMGGATGPALNPARDLGPRLVHAILPIPNKGSSNWHYSWVPIVAPIIGGIAGAILFVAFFPTK</sequence>
<dbReference type="GO" id="GO:0005886">
    <property type="term" value="C:plasma membrane"/>
    <property type="evidence" value="ECO:0007669"/>
    <property type="project" value="TreeGrafter"/>
</dbReference>
<keyword evidence="10" id="KW-1185">Reference proteome</keyword>
<dbReference type="STRING" id="1423778.FC70_GL000214"/>
<feature type="transmembrane region" description="Helical" evidence="8">
    <location>
        <begin position="13"/>
        <end position="32"/>
    </location>
</feature>
<dbReference type="PRINTS" id="PR00783">
    <property type="entry name" value="MINTRINSICP"/>
</dbReference>
<dbReference type="PROSITE" id="PS00221">
    <property type="entry name" value="MIP"/>
    <property type="match status" value="1"/>
</dbReference>
<dbReference type="OrthoDB" id="9807293at2"/>
<dbReference type="RefSeq" id="WP_057889173.1">
    <property type="nucleotide sequence ID" value="NZ_AZFE01000003.1"/>
</dbReference>
<dbReference type="Gene3D" id="1.20.1080.10">
    <property type="entry name" value="Glycerol uptake facilitator protein"/>
    <property type="match status" value="1"/>
</dbReference>
<accession>A0A0R1RL34</accession>
<feature type="transmembrane region" description="Helical" evidence="8">
    <location>
        <begin position="92"/>
        <end position="113"/>
    </location>
</feature>
<comment type="subcellular location">
    <subcellularLocation>
        <location evidence="1">Membrane</location>
        <topology evidence="1">Multi-pass membrane protein</topology>
    </subcellularLocation>
</comment>
<dbReference type="InterPro" id="IPR050363">
    <property type="entry name" value="MIP/Aquaporin"/>
</dbReference>
<evidence type="ECO:0000256" key="1">
    <source>
        <dbReference type="ARBA" id="ARBA00004141"/>
    </source>
</evidence>
<evidence type="ECO:0000313" key="9">
    <source>
        <dbReference type="EMBL" id="KRL57743.1"/>
    </source>
</evidence>
<proteinExistence type="inferred from homology"/>
<evidence type="ECO:0000313" key="10">
    <source>
        <dbReference type="Proteomes" id="UP000051697"/>
    </source>
</evidence>
<evidence type="ECO:0000256" key="3">
    <source>
        <dbReference type="ARBA" id="ARBA00022448"/>
    </source>
</evidence>
<feature type="transmembrane region" description="Helical" evidence="8">
    <location>
        <begin position="169"/>
        <end position="193"/>
    </location>
</feature>
<dbReference type="PATRIC" id="fig|1423778.4.peg.232"/>
<keyword evidence="4 7" id="KW-0812">Transmembrane</keyword>
<keyword evidence="3 7" id="KW-0813">Transport</keyword>
<feature type="transmembrane region" description="Helical" evidence="8">
    <location>
        <begin position="144"/>
        <end position="162"/>
    </location>
</feature>
<feature type="transmembrane region" description="Helical" evidence="8">
    <location>
        <begin position="44"/>
        <end position="62"/>
    </location>
</feature>
<reference evidence="9 10" key="1">
    <citation type="journal article" date="2015" name="Genome Announc.">
        <title>Expanding the biotechnology potential of lactobacilli through comparative genomics of 213 strains and associated genera.</title>
        <authorList>
            <person name="Sun Z."/>
            <person name="Harris H.M."/>
            <person name="McCann A."/>
            <person name="Guo C."/>
            <person name="Argimon S."/>
            <person name="Zhang W."/>
            <person name="Yang X."/>
            <person name="Jeffery I.B."/>
            <person name="Cooney J.C."/>
            <person name="Kagawa T.F."/>
            <person name="Liu W."/>
            <person name="Song Y."/>
            <person name="Salvetti E."/>
            <person name="Wrobel A."/>
            <person name="Rasinkangas P."/>
            <person name="Parkhill J."/>
            <person name="Rea M.C."/>
            <person name="O'Sullivan O."/>
            <person name="Ritari J."/>
            <person name="Douillard F.P."/>
            <person name="Paul Ross R."/>
            <person name="Yang R."/>
            <person name="Briner A.E."/>
            <person name="Felis G.E."/>
            <person name="de Vos W.M."/>
            <person name="Barrangou R."/>
            <person name="Klaenhammer T.R."/>
            <person name="Caufield P.W."/>
            <person name="Cui Y."/>
            <person name="Zhang H."/>
            <person name="O'Toole P.W."/>
        </authorList>
    </citation>
    <scope>NUCLEOTIDE SEQUENCE [LARGE SCALE GENOMIC DNA]</scope>
    <source>
        <strain evidence="9 10">DSM 15707</strain>
    </source>
</reference>
<gene>
    <name evidence="9" type="ORF">FC70_GL000214</name>
</gene>
<dbReference type="PANTHER" id="PTHR43829">
    <property type="entry name" value="AQUAPORIN OR AQUAGLYCEROPORIN RELATED"/>
    <property type="match status" value="1"/>
</dbReference>
<dbReference type="SUPFAM" id="SSF81338">
    <property type="entry name" value="Aquaporin-like"/>
    <property type="match status" value="1"/>
</dbReference>
<dbReference type="Proteomes" id="UP000051697">
    <property type="component" value="Unassembled WGS sequence"/>
</dbReference>
<keyword evidence="6 8" id="KW-0472">Membrane</keyword>
<comment type="caution">
    <text evidence="9">The sequence shown here is derived from an EMBL/GenBank/DDBJ whole genome shotgun (WGS) entry which is preliminary data.</text>
</comment>
<feature type="transmembrane region" description="Helical" evidence="8">
    <location>
        <begin position="68"/>
        <end position="85"/>
    </location>
</feature>
<evidence type="ECO:0000256" key="6">
    <source>
        <dbReference type="ARBA" id="ARBA00023136"/>
    </source>
</evidence>
<keyword evidence="5 8" id="KW-1133">Transmembrane helix</keyword>
<feature type="transmembrane region" description="Helical" evidence="8">
    <location>
        <begin position="222"/>
        <end position="243"/>
    </location>
</feature>